<organism evidence="2 4">
    <name type="scientific">Faecalibacterium prausnitzii</name>
    <dbReference type="NCBI Taxonomy" id="853"/>
    <lineage>
        <taxon>Bacteria</taxon>
        <taxon>Bacillati</taxon>
        <taxon>Bacillota</taxon>
        <taxon>Clostridia</taxon>
        <taxon>Eubacteriales</taxon>
        <taxon>Oscillospiraceae</taxon>
        <taxon>Faecalibacterium</taxon>
    </lineage>
</organism>
<evidence type="ECO:0008006" key="5">
    <source>
        <dbReference type="Google" id="ProtNLM"/>
    </source>
</evidence>
<dbReference type="InterPro" id="IPR029058">
    <property type="entry name" value="AB_hydrolase_fold"/>
</dbReference>
<evidence type="ECO:0000313" key="2">
    <source>
        <dbReference type="EMBL" id="PDX77026.1"/>
    </source>
</evidence>
<gene>
    <name evidence="1" type="ORF">CGS55_15335</name>
    <name evidence="2" type="ORF">CGS56_01130</name>
</gene>
<dbReference type="AlphaFoldDB" id="A0A2A7AD05"/>
<comment type="caution">
    <text evidence="2">The sequence shown here is derived from an EMBL/GenBank/DDBJ whole genome shotgun (WGS) entry which is preliminary data.</text>
</comment>
<reference evidence="3 4" key="1">
    <citation type="journal article" date="2017" name="Front. Microbiol.">
        <title>New Insights into the Diversity of the Genus Faecalibacterium.</title>
        <authorList>
            <person name="Benevides L."/>
            <person name="Burman S."/>
            <person name="Martin R."/>
            <person name="Robert V."/>
            <person name="Thomas M."/>
            <person name="Miquel S."/>
            <person name="Chain F."/>
            <person name="Sokol H."/>
            <person name="Bermudez-Humaran L.G."/>
            <person name="Morrison M."/>
            <person name="Langella P."/>
            <person name="Azevedo V.A."/>
            <person name="Chatel J.M."/>
            <person name="Soares S."/>
        </authorList>
    </citation>
    <scope>NUCLEOTIDE SEQUENCE [LARGE SCALE GENOMIC DNA]</scope>
    <source>
        <strain evidence="1 3">CNCM I 4546</strain>
        <strain evidence="2 4">CNCM I 4573</strain>
    </source>
</reference>
<dbReference type="RefSeq" id="WP_097783988.1">
    <property type="nucleotide sequence ID" value="NZ_JBBNHN010000003.1"/>
</dbReference>
<dbReference type="InterPro" id="IPR010662">
    <property type="entry name" value="RBBP9/YdeN"/>
</dbReference>
<dbReference type="PANTHER" id="PTHR15394">
    <property type="entry name" value="SERINE HYDROLASE RBBP9"/>
    <property type="match status" value="1"/>
</dbReference>
<dbReference type="EMBL" id="NMTV01000073">
    <property type="protein sequence ID" value="PDX71095.1"/>
    <property type="molecule type" value="Genomic_DNA"/>
</dbReference>
<dbReference type="Proteomes" id="UP000220157">
    <property type="component" value="Unassembled WGS sequence"/>
</dbReference>
<protein>
    <recommendedName>
        <fullName evidence="5">Serine hydrolase family protein</fullName>
    </recommendedName>
</protein>
<dbReference type="SUPFAM" id="SSF53474">
    <property type="entry name" value="alpha/beta-Hydrolases"/>
    <property type="match status" value="1"/>
</dbReference>
<dbReference type="Gene3D" id="3.40.50.1820">
    <property type="entry name" value="alpha/beta hydrolase"/>
    <property type="match status" value="1"/>
</dbReference>
<dbReference type="Proteomes" id="UP000219901">
    <property type="component" value="Unassembled WGS sequence"/>
</dbReference>
<evidence type="ECO:0000313" key="1">
    <source>
        <dbReference type="EMBL" id="PDX71095.1"/>
    </source>
</evidence>
<dbReference type="EMBL" id="NMTW01000007">
    <property type="protein sequence ID" value="PDX77026.1"/>
    <property type="molecule type" value="Genomic_DNA"/>
</dbReference>
<name>A0A2A7AD05_9FIRM</name>
<accession>A0A2A7AD05</accession>
<sequence length="184" mass="21128">MMYDYVIIHGSYGHPFENWEPWLFNVLTSEGKQVLAPQFPCIDQNYENWKRVLDAYKPFIGEKTSFIGHSLGPAFIVDYLIDEKIKINNLYLAAPFYGFIGIENFDNVNQSFFKHSDISKAGEFFNKAICLYSDNDPYVPIEMSKEISKLLNAKQVIIPNKGHLNAGAGMIEFKELKKEIEKDG</sequence>
<dbReference type="PANTHER" id="PTHR15394:SF3">
    <property type="entry name" value="SERINE HYDROLASE RBBP9"/>
    <property type="match status" value="1"/>
</dbReference>
<evidence type="ECO:0000313" key="3">
    <source>
        <dbReference type="Proteomes" id="UP000219901"/>
    </source>
</evidence>
<dbReference type="GO" id="GO:0016787">
    <property type="term" value="F:hydrolase activity"/>
    <property type="evidence" value="ECO:0007669"/>
    <property type="project" value="InterPro"/>
</dbReference>
<reference evidence="2" key="2">
    <citation type="submission" date="2017-07" db="EMBL/GenBank/DDBJ databases">
        <authorList>
            <person name="Sun Z.S."/>
            <person name="Albrecht U."/>
            <person name="Echele G."/>
            <person name="Lee C.C."/>
        </authorList>
    </citation>
    <scope>NUCLEOTIDE SEQUENCE</scope>
    <source>
        <strain evidence="1">CNCM I 4546</strain>
        <strain evidence="2">CNCM I 4573</strain>
    </source>
</reference>
<dbReference type="Pfam" id="PF06821">
    <property type="entry name" value="Ser_hydrolase"/>
    <property type="match status" value="1"/>
</dbReference>
<proteinExistence type="predicted"/>
<evidence type="ECO:0000313" key="4">
    <source>
        <dbReference type="Proteomes" id="UP000220157"/>
    </source>
</evidence>